<feature type="domain" description="DprA winged helix" evidence="3">
    <location>
        <begin position="308"/>
        <end position="362"/>
    </location>
</feature>
<gene>
    <name evidence="4" type="primary">dprA</name>
    <name evidence="4" type="ORF">WMO23_04225</name>
</gene>
<dbReference type="SUPFAM" id="SSF102405">
    <property type="entry name" value="MCP/YpsA-like"/>
    <property type="match status" value="1"/>
</dbReference>
<evidence type="ECO:0000259" key="2">
    <source>
        <dbReference type="Pfam" id="PF02481"/>
    </source>
</evidence>
<organism evidence="4 5">
    <name type="scientific">Megasphaera intestinihominis</name>
    <dbReference type="NCBI Taxonomy" id="3133159"/>
    <lineage>
        <taxon>Bacteria</taxon>
        <taxon>Bacillati</taxon>
        <taxon>Bacillota</taxon>
        <taxon>Negativicutes</taxon>
        <taxon>Veillonellales</taxon>
        <taxon>Veillonellaceae</taxon>
        <taxon>Megasphaera</taxon>
    </lineage>
</organism>
<dbReference type="Gene3D" id="1.10.10.10">
    <property type="entry name" value="Winged helix-like DNA-binding domain superfamily/Winged helix DNA-binding domain"/>
    <property type="match status" value="1"/>
</dbReference>
<evidence type="ECO:0000259" key="3">
    <source>
        <dbReference type="Pfam" id="PF17782"/>
    </source>
</evidence>
<dbReference type="NCBIfam" id="TIGR00732">
    <property type="entry name" value="dprA"/>
    <property type="match status" value="1"/>
</dbReference>
<dbReference type="InterPro" id="IPR036388">
    <property type="entry name" value="WH-like_DNA-bd_sf"/>
</dbReference>
<comment type="caution">
    <text evidence="4">The sequence shown here is derived from an EMBL/GenBank/DDBJ whole genome shotgun (WGS) entry which is preliminary data.</text>
</comment>
<keyword evidence="5" id="KW-1185">Reference proteome</keyword>
<evidence type="ECO:0000313" key="5">
    <source>
        <dbReference type="Proteomes" id="UP001433088"/>
    </source>
</evidence>
<proteinExistence type="inferred from homology"/>
<dbReference type="Proteomes" id="UP001433088">
    <property type="component" value="Unassembled WGS sequence"/>
</dbReference>
<comment type="similarity">
    <text evidence="1">Belongs to the DprA/Smf family.</text>
</comment>
<evidence type="ECO:0000256" key="1">
    <source>
        <dbReference type="ARBA" id="ARBA00006525"/>
    </source>
</evidence>
<dbReference type="Pfam" id="PF02481">
    <property type="entry name" value="DNA_processg_A"/>
    <property type="match status" value="1"/>
</dbReference>
<dbReference type="PANTHER" id="PTHR43022:SF1">
    <property type="entry name" value="PROTEIN SMF"/>
    <property type="match status" value="1"/>
</dbReference>
<protein>
    <submittedName>
        <fullName evidence="4">DNA-processing protein DprA</fullName>
    </submittedName>
</protein>
<dbReference type="InterPro" id="IPR041614">
    <property type="entry name" value="DprA_WH"/>
</dbReference>
<dbReference type="Pfam" id="PF17782">
    <property type="entry name" value="WHD_DprA"/>
    <property type="match status" value="1"/>
</dbReference>
<dbReference type="PANTHER" id="PTHR43022">
    <property type="entry name" value="PROTEIN SMF"/>
    <property type="match status" value="1"/>
</dbReference>
<feature type="domain" description="Smf/DprA SLOG" evidence="2">
    <location>
        <begin position="85"/>
        <end position="291"/>
    </location>
</feature>
<sequence>MKVEQETMYAAALQSLKGCGSRRLQALLDVCRSPSQAWGAVWDEDLRRRTGIPAKIFSQLRQERDVFDWDTFQRRLSFYGVRPVALWDDDYPSWLPFIAQPPLVLFCQGTMERDSSSIAIVGSRKASPYGLNAAETLAAELAAQGLTIVSGGARGIDTRAHRGALKGKGRTVVVAANGLDRTYPRENKALFRQVVDSGGAVISEYAFGVEPLSRNFPARNRIIAGMAAATIVVEAALRSGSLITADLALDEGRDVFAMPGSVFSETSRGTNHLLRLGAIPLTCADDVVREFRRRGWQGPETACHEEGPSLSPAEQAVIDAIPFDRAAPVSELLEKTGLAVADLLPILLALQMKKAAEELPGGYIRCAAAFSAL</sequence>
<dbReference type="EMBL" id="JBBMEU010000017">
    <property type="protein sequence ID" value="MEQ2421938.1"/>
    <property type="molecule type" value="Genomic_DNA"/>
</dbReference>
<evidence type="ECO:0000313" key="4">
    <source>
        <dbReference type="EMBL" id="MEQ2421938.1"/>
    </source>
</evidence>
<dbReference type="Gene3D" id="3.40.50.450">
    <property type="match status" value="1"/>
</dbReference>
<dbReference type="InterPro" id="IPR057666">
    <property type="entry name" value="DrpA_SLOG"/>
</dbReference>
<accession>A0ABV1CWS6</accession>
<dbReference type="RefSeq" id="WP_302681075.1">
    <property type="nucleotide sequence ID" value="NZ_JBBMEU010000017.1"/>
</dbReference>
<dbReference type="InterPro" id="IPR003488">
    <property type="entry name" value="DprA"/>
</dbReference>
<name>A0ABV1CWS6_9FIRM</name>
<reference evidence="4 5" key="1">
    <citation type="submission" date="2024-03" db="EMBL/GenBank/DDBJ databases">
        <title>Human intestinal bacterial collection.</title>
        <authorList>
            <person name="Pauvert C."/>
            <person name="Hitch T.C.A."/>
            <person name="Clavel T."/>
        </authorList>
    </citation>
    <scope>NUCLEOTIDE SEQUENCE [LARGE SCALE GENOMIC DNA]</scope>
    <source>
        <strain evidence="4 5">CLA-AA-H81</strain>
    </source>
</reference>